<feature type="transmembrane region" description="Helical" evidence="9">
    <location>
        <begin position="127"/>
        <end position="155"/>
    </location>
</feature>
<keyword evidence="7 9" id="KW-1133">Transmembrane helix</keyword>
<gene>
    <name evidence="11" type="ORF">R50_0188</name>
</gene>
<dbReference type="PRINTS" id="PR00164">
    <property type="entry name" value="ABC2TRNSPORT"/>
</dbReference>
<dbReference type="GO" id="GO:0015920">
    <property type="term" value="P:lipopolysaccharide transport"/>
    <property type="evidence" value="ECO:0007669"/>
    <property type="project" value="TreeGrafter"/>
</dbReference>
<keyword evidence="6 9" id="KW-0812">Transmembrane</keyword>
<evidence type="ECO:0000256" key="4">
    <source>
        <dbReference type="ARBA" id="ARBA00022475"/>
    </source>
</evidence>
<evidence type="ECO:0000256" key="7">
    <source>
        <dbReference type="ARBA" id="ARBA00022989"/>
    </source>
</evidence>
<comment type="subcellular location">
    <subcellularLocation>
        <location evidence="1">Cell inner membrane</location>
        <topology evidence="1">Multi-pass membrane protein</topology>
    </subcellularLocation>
    <subcellularLocation>
        <location evidence="9">Cell membrane</location>
        <topology evidence="9">Multi-pass membrane protein</topology>
    </subcellularLocation>
</comment>
<feature type="transmembrane region" description="Helical" evidence="9">
    <location>
        <begin position="167"/>
        <end position="191"/>
    </location>
</feature>
<comment type="caution">
    <text evidence="9">Lacks conserved residue(s) required for the propagation of feature annotation.</text>
</comment>
<keyword evidence="8 9" id="KW-0472">Membrane</keyword>
<proteinExistence type="inferred from homology"/>
<dbReference type="GO" id="GO:0140359">
    <property type="term" value="F:ABC-type transporter activity"/>
    <property type="evidence" value="ECO:0007669"/>
    <property type="project" value="InterPro"/>
</dbReference>
<reference evidence="11 12" key="1">
    <citation type="submission" date="2020-02" db="EMBL/GenBank/DDBJ databases">
        <authorList>
            <person name="Hogendoorn C."/>
        </authorList>
    </citation>
    <scope>NUCLEOTIDE SEQUENCE [LARGE SCALE GENOMIC DNA]</scope>
    <source>
        <strain evidence="11">R501</strain>
    </source>
</reference>
<accession>A0A6F8ZDC9</accession>
<dbReference type="KEGG" id="hfv:R50_0188"/>
<name>A0A6F8ZDC9_9FIRM</name>
<sequence>MQVEITAAGASLTAGVRARWARLRLRAHSLAAWLELIRNLAVRDVETRYKHSLLGLYWALINPLITAAIFSFVFGVIFHASSKPIPYVVFLLAGLTFWNFFANGVLSATGSITGNAALLAKIYFPRVVLPTAAVLARLIDFGFSLVVLAVFIVLYRVPVHLGTAGGLLLLMGLEVAFTLGMGYLTAALNVLYRDVAQLIGLVLMVWMYLSPVMYAVDGLPAGLRAVLLLNPLGALLEAERDLLFAGHLGTSGIDLWASAAWTALVFVGGLAVFKRIEPLFAEVM</sequence>
<evidence type="ECO:0000256" key="2">
    <source>
        <dbReference type="ARBA" id="ARBA00007783"/>
    </source>
</evidence>
<evidence type="ECO:0000256" key="3">
    <source>
        <dbReference type="ARBA" id="ARBA00022448"/>
    </source>
</evidence>
<evidence type="ECO:0000256" key="8">
    <source>
        <dbReference type="ARBA" id="ARBA00023136"/>
    </source>
</evidence>
<dbReference type="EMBL" id="LR778114">
    <property type="protein sequence ID" value="CAB1127694.1"/>
    <property type="molecule type" value="Genomic_DNA"/>
</dbReference>
<keyword evidence="5" id="KW-0997">Cell inner membrane</keyword>
<dbReference type="PANTHER" id="PTHR30413">
    <property type="entry name" value="INNER MEMBRANE TRANSPORT PERMEASE"/>
    <property type="match status" value="1"/>
</dbReference>
<feature type="transmembrane region" description="Helical" evidence="9">
    <location>
        <begin position="198"/>
        <end position="216"/>
    </location>
</feature>
<dbReference type="InterPro" id="IPR047817">
    <property type="entry name" value="ABC2_TM_bact-type"/>
</dbReference>
<evidence type="ECO:0000313" key="11">
    <source>
        <dbReference type="EMBL" id="CAB1127694.1"/>
    </source>
</evidence>
<feature type="transmembrane region" description="Helical" evidence="9">
    <location>
        <begin position="56"/>
        <end position="79"/>
    </location>
</feature>
<evidence type="ECO:0000313" key="12">
    <source>
        <dbReference type="Proteomes" id="UP000503399"/>
    </source>
</evidence>
<evidence type="ECO:0000256" key="5">
    <source>
        <dbReference type="ARBA" id="ARBA00022519"/>
    </source>
</evidence>
<feature type="domain" description="ABC transmembrane type-2" evidence="10">
    <location>
        <begin position="54"/>
        <end position="276"/>
    </location>
</feature>
<dbReference type="AlphaFoldDB" id="A0A6F8ZDC9"/>
<dbReference type="Pfam" id="PF01061">
    <property type="entry name" value="ABC2_membrane"/>
    <property type="match status" value="1"/>
</dbReference>
<dbReference type="GO" id="GO:0043190">
    <property type="term" value="C:ATP-binding cassette (ABC) transporter complex"/>
    <property type="evidence" value="ECO:0007669"/>
    <property type="project" value="InterPro"/>
</dbReference>
<evidence type="ECO:0000256" key="6">
    <source>
        <dbReference type="ARBA" id="ARBA00022692"/>
    </source>
</evidence>
<feature type="transmembrane region" description="Helical" evidence="9">
    <location>
        <begin position="255"/>
        <end position="273"/>
    </location>
</feature>
<evidence type="ECO:0000259" key="10">
    <source>
        <dbReference type="PROSITE" id="PS51012"/>
    </source>
</evidence>
<dbReference type="Proteomes" id="UP000503399">
    <property type="component" value="Chromosome"/>
</dbReference>
<dbReference type="PANTHER" id="PTHR30413:SF8">
    <property type="entry name" value="TRANSPORT PERMEASE PROTEIN"/>
    <property type="match status" value="1"/>
</dbReference>
<comment type="similarity">
    <text evidence="2 9">Belongs to the ABC-2 integral membrane protein family.</text>
</comment>
<keyword evidence="3 9" id="KW-0813">Transport</keyword>
<dbReference type="InterPro" id="IPR000412">
    <property type="entry name" value="ABC_2_transport"/>
</dbReference>
<dbReference type="InterPro" id="IPR013525">
    <property type="entry name" value="ABC2_TM"/>
</dbReference>
<keyword evidence="4 9" id="KW-1003">Cell membrane</keyword>
<keyword evidence="12" id="KW-1185">Reference proteome</keyword>
<evidence type="ECO:0000256" key="9">
    <source>
        <dbReference type="RuleBase" id="RU361157"/>
    </source>
</evidence>
<evidence type="ECO:0000256" key="1">
    <source>
        <dbReference type="ARBA" id="ARBA00004429"/>
    </source>
</evidence>
<organism evidence="11 12">
    <name type="scientific">Candidatus Hydrogenisulfobacillus filiaventi</name>
    <dbReference type="NCBI Taxonomy" id="2707344"/>
    <lineage>
        <taxon>Bacteria</taxon>
        <taxon>Bacillati</taxon>
        <taxon>Bacillota</taxon>
        <taxon>Clostridia</taxon>
        <taxon>Eubacteriales</taxon>
        <taxon>Clostridiales Family XVII. Incertae Sedis</taxon>
        <taxon>Candidatus Hydrogenisulfobacillus</taxon>
    </lineage>
</organism>
<protein>
    <recommendedName>
        <fullName evidence="9">Transport permease protein</fullName>
    </recommendedName>
</protein>
<dbReference type="PROSITE" id="PS51012">
    <property type="entry name" value="ABC_TM2"/>
    <property type="match status" value="1"/>
</dbReference>